<dbReference type="PATRIC" id="fig|1395125.3.peg.1558"/>
<name>U2KNM2_9BACT</name>
<feature type="region of interest" description="Disordered" evidence="1">
    <location>
        <begin position="1"/>
        <end position="27"/>
    </location>
</feature>
<protein>
    <submittedName>
        <fullName evidence="2">Uncharacterized protein</fullName>
    </submittedName>
</protein>
<dbReference type="EMBL" id="AWGW01000023">
    <property type="protein sequence ID" value="ERK00082.1"/>
    <property type="molecule type" value="Genomic_DNA"/>
</dbReference>
<evidence type="ECO:0000313" key="3">
    <source>
        <dbReference type="Proteomes" id="UP000017023"/>
    </source>
</evidence>
<sequence>MDIENLMNLSGNAGTITPGASGGDAKKNFFEYEDDDFTSDENDFGSIWED</sequence>
<dbReference type="Proteomes" id="UP000017023">
    <property type="component" value="Unassembled WGS sequence"/>
</dbReference>
<gene>
    <name evidence="2" type="ORF">HMPREF9145_2751</name>
</gene>
<dbReference type="AlphaFoldDB" id="U2KNM2"/>
<organism evidence="2 3">
    <name type="scientific">Segatella salivae F0493</name>
    <dbReference type="NCBI Taxonomy" id="1395125"/>
    <lineage>
        <taxon>Bacteria</taxon>
        <taxon>Pseudomonadati</taxon>
        <taxon>Bacteroidota</taxon>
        <taxon>Bacteroidia</taxon>
        <taxon>Bacteroidales</taxon>
        <taxon>Prevotellaceae</taxon>
        <taxon>Segatella</taxon>
    </lineage>
</organism>
<reference evidence="2 3" key="1">
    <citation type="submission" date="2013-08" db="EMBL/GenBank/DDBJ databases">
        <authorList>
            <person name="Durkin A.S."/>
            <person name="Haft D.R."/>
            <person name="McCorrison J."/>
            <person name="Torralba M."/>
            <person name="Gillis M."/>
            <person name="Haft D.H."/>
            <person name="Methe B."/>
            <person name="Sutton G."/>
            <person name="Nelson K.E."/>
        </authorList>
    </citation>
    <scope>NUCLEOTIDE SEQUENCE [LARGE SCALE GENOMIC DNA]</scope>
    <source>
        <strain evidence="2 3">F0493</strain>
    </source>
</reference>
<evidence type="ECO:0000313" key="2">
    <source>
        <dbReference type="EMBL" id="ERK00082.1"/>
    </source>
</evidence>
<evidence type="ECO:0000256" key="1">
    <source>
        <dbReference type="SAM" id="MobiDB-lite"/>
    </source>
</evidence>
<accession>U2KNM2</accession>
<comment type="caution">
    <text evidence="2">The sequence shown here is derived from an EMBL/GenBank/DDBJ whole genome shotgun (WGS) entry which is preliminary data.</text>
</comment>
<proteinExistence type="predicted"/>